<dbReference type="InterPro" id="IPR051600">
    <property type="entry name" value="Beta-PGM-like"/>
</dbReference>
<comment type="cofactor">
    <cofactor evidence="1">
        <name>Mg(2+)</name>
        <dbReference type="ChEBI" id="CHEBI:18420"/>
    </cofactor>
</comment>
<dbReference type="InterPro" id="IPR041492">
    <property type="entry name" value="HAD_2"/>
</dbReference>
<dbReference type="GO" id="GO:0046872">
    <property type="term" value="F:metal ion binding"/>
    <property type="evidence" value="ECO:0007669"/>
    <property type="project" value="UniProtKB-KW"/>
</dbReference>
<keyword evidence="4 6" id="KW-0378">Hydrolase</keyword>
<dbReference type="InterPro" id="IPR036412">
    <property type="entry name" value="HAD-like_sf"/>
</dbReference>
<dbReference type="PRINTS" id="PR00413">
    <property type="entry name" value="HADHALOGNASE"/>
</dbReference>
<dbReference type="AlphaFoldDB" id="A0A848M5M5"/>
<keyword evidence="5" id="KW-0460">Magnesium</keyword>
<dbReference type="InterPro" id="IPR006439">
    <property type="entry name" value="HAD-SF_hydro_IA"/>
</dbReference>
<dbReference type="CDD" id="cd16423">
    <property type="entry name" value="HAD_BPGM-like"/>
    <property type="match status" value="1"/>
</dbReference>
<dbReference type="PANTHER" id="PTHR46193:SF21">
    <property type="entry name" value="SLL1138 PROTEIN"/>
    <property type="match status" value="1"/>
</dbReference>
<organism evidence="6 7">
    <name type="scientific">Paenibacillus lemnae</name>
    <dbReference type="NCBI Taxonomy" id="1330551"/>
    <lineage>
        <taxon>Bacteria</taxon>
        <taxon>Bacillati</taxon>
        <taxon>Bacillota</taxon>
        <taxon>Bacilli</taxon>
        <taxon>Bacillales</taxon>
        <taxon>Paenibacillaceae</taxon>
        <taxon>Paenibacillus</taxon>
    </lineage>
</organism>
<keyword evidence="7" id="KW-1185">Reference proteome</keyword>
<evidence type="ECO:0000256" key="5">
    <source>
        <dbReference type="ARBA" id="ARBA00022842"/>
    </source>
</evidence>
<dbReference type="NCBIfam" id="TIGR01509">
    <property type="entry name" value="HAD-SF-IA-v3"/>
    <property type="match status" value="1"/>
</dbReference>
<evidence type="ECO:0000313" key="6">
    <source>
        <dbReference type="EMBL" id="NMO95559.1"/>
    </source>
</evidence>
<name>A0A848M5M5_PAELE</name>
<dbReference type="SFLD" id="SFLDG01135">
    <property type="entry name" value="C1.5.6:_HAD__Beta-PGM__Phospha"/>
    <property type="match status" value="1"/>
</dbReference>
<dbReference type="FunFam" id="3.40.50.1000:FF:000036">
    <property type="entry name" value="HAD family hydrolase"/>
    <property type="match status" value="1"/>
</dbReference>
<evidence type="ECO:0000256" key="3">
    <source>
        <dbReference type="ARBA" id="ARBA00022723"/>
    </source>
</evidence>
<dbReference type="RefSeq" id="WP_169504329.1">
    <property type="nucleotide sequence ID" value="NZ_JABBPN010000004.1"/>
</dbReference>
<proteinExistence type="inferred from homology"/>
<dbReference type="GO" id="GO:0016787">
    <property type="term" value="F:hydrolase activity"/>
    <property type="evidence" value="ECO:0007669"/>
    <property type="project" value="UniProtKB-KW"/>
</dbReference>
<evidence type="ECO:0000256" key="2">
    <source>
        <dbReference type="ARBA" id="ARBA00006171"/>
    </source>
</evidence>
<sequence length="222" mass="24639">MIKAMIFDFDGTIIDTETAWYTAFRDAYKEHGVDLTLEQYSQCIGTSLNSFNPYEYLMTDLNLPIDKDAFRESVQLQHAALMNQEQVRPGILNYLEQARKAGMKIGLATSSGRAWVEQHLEQLGLLDYFDVIRTADDVSHVKPDPELYIQALEGLGAAPEEAVAIEDSPNGARAAAAAGIHCIVIPNTITGTLTFDMPHQRLSCLTELEFNDLTTKPLTKSV</sequence>
<dbReference type="Proteomes" id="UP000565468">
    <property type="component" value="Unassembled WGS sequence"/>
</dbReference>
<dbReference type="Pfam" id="PF13419">
    <property type="entry name" value="HAD_2"/>
    <property type="match status" value="1"/>
</dbReference>
<evidence type="ECO:0000256" key="1">
    <source>
        <dbReference type="ARBA" id="ARBA00001946"/>
    </source>
</evidence>
<comment type="similarity">
    <text evidence="2">Belongs to the HAD-like hydrolase superfamily. CbbY/CbbZ/Gph/YieH family.</text>
</comment>
<evidence type="ECO:0000256" key="4">
    <source>
        <dbReference type="ARBA" id="ARBA00022801"/>
    </source>
</evidence>
<dbReference type="Gene3D" id="3.40.50.1000">
    <property type="entry name" value="HAD superfamily/HAD-like"/>
    <property type="match status" value="1"/>
</dbReference>
<dbReference type="InterPro" id="IPR023198">
    <property type="entry name" value="PGP-like_dom2"/>
</dbReference>
<dbReference type="SFLD" id="SFLDS00003">
    <property type="entry name" value="Haloacid_Dehalogenase"/>
    <property type="match status" value="1"/>
</dbReference>
<gene>
    <name evidence="6" type="ORF">HII30_07135</name>
</gene>
<accession>A0A848M5M5</accession>
<evidence type="ECO:0000313" key="7">
    <source>
        <dbReference type="Proteomes" id="UP000565468"/>
    </source>
</evidence>
<comment type="caution">
    <text evidence="6">The sequence shown here is derived from an EMBL/GenBank/DDBJ whole genome shotgun (WGS) entry which is preliminary data.</text>
</comment>
<keyword evidence="3" id="KW-0479">Metal-binding</keyword>
<dbReference type="InterPro" id="IPR023214">
    <property type="entry name" value="HAD_sf"/>
</dbReference>
<dbReference type="PANTHER" id="PTHR46193">
    <property type="entry name" value="6-PHOSPHOGLUCONATE PHOSPHATASE"/>
    <property type="match status" value="1"/>
</dbReference>
<dbReference type="NCBIfam" id="TIGR01549">
    <property type="entry name" value="HAD-SF-IA-v1"/>
    <property type="match status" value="1"/>
</dbReference>
<dbReference type="EMBL" id="JABBPN010000004">
    <property type="protein sequence ID" value="NMO95559.1"/>
    <property type="molecule type" value="Genomic_DNA"/>
</dbReference>
<reference evidence="6 7" key="1">
    <citation type="submission" date="2020-04" db="EMBL/GenBank/DDBJ databases">
        <title>Paenibacillus algicola sp. nov., a novel marine bacterium producing alginate lyase.</title>
        <authorList>
            <person name="Huang H."/>
        </authorList>
    </citation>
    <scope>NUCLEOTIDE SEQUENCE [LARGE SCALE GENOMIC DNA]</scope>
    <source>
        <strain evidence="6 7">L7-75</strain>
    </source>
</reference>
<dbReference type="SUPFAM" id="SSF56784">
    <property type="entry name" value="HAD-like"/>
    <property type="match status" value="1"/>
</dbReference>
<dbReference type="Gene3D" id="1.10.150.240">
    <property type="entry name" value="Putative phosphatase, domain 2"/>
    <property type="match status" value="1"/>
</dbReference>
<protein>
    <submittedName>
        <fullName evidence="6">HAD family hydrolase</fullName>
    </submittedName>
</protein>
<dbReference type="SFLD" id="SFLDG01129">
    <property type="entry name" value="C1.5:_HAD__Beta-PGM__Phosphata"/>
    <property type="match status" value="1"/>
</dbReference>